<comment type="similarity">
    <text evidence="1">Belongs to the UDP-glycosyltransferase family.</text>
</comment>
<protein>
    <recommendedName>
        <fullName evidence="6">Glycosyltransferase</fullName>
    </recommendedName>
</protein>
<dbReference type="AlphaFoldDB" id="A0AAD9TWZ8"/>
<evidence type="ECO:0000313" key="5">
    <source>
        <dbReference type="Proteomes" id="UP001280121"/>
    </source>
</evidence>
<dbReference type="Gene3D" id="3.40.50.2000">
    <property type="entry name" value="Glycogen Phosphorylase B"/>
    <property type="match status" value="2"/>
</dbReference>
<dbReference type="PANTHER" id="PTHR11926:SF774">
    <property type="entry name" value="UDP-GLYCOSYLTRANSFERASE 85A1-RELATED"/>
    <property type="match status" value="1"/>
</dbReference>
<dbReference type="Proteomes" id="UP001280121">
    <property type="component" value="Unassembled WGS sequence"/>
</dbReference>
<keyword evidence="3" id="KW-0808">Transferase</keyword>
<evidence type="ECO:0000256" key="1">
    <source>
        <dbReference type="ARBA" id="ARBA00009995"/>
    </source>
</evidence>
<dbReference type="FunFam" id="3.40.50.2000:FF:000138">
    <property type="entry name" value="Glycosyltransferase"/>
    <property type="match status" value="1"/>
</dbReference>
<keyword evidence="2" id="KW-0328">Glycosyltransferase</keyword>
<evidence type="ECO:0000256" key="2">
    <source>
        <dbReference type="ARBA" id="ARBA00022676"/>
    </source>
</evidence>
<evidence type="ECO:0008006" key="6">
    <source>
        <dbReference type="Google" id="ProtNLM"/>
    </source>
</evidence>
<dbReference type="GO" id="GO:0080043">
    <property type="term" value="F:quercetin 3-O-glucosyltransferase activity"/>
    <property type="evidence" value="ECO:0007669"/>
    <property type="project" value="TreeGrafter"/>
</dbReference>
<comment type="caution">
    <text evidence="4">The sequence shown here is derived from an EMBL/GenBank/DDBJ whole genome shotgun (WGS) entry which is preliminary data.</text>
</comment>
<dbReference type="CDD" id="cd03784">
    <property type="entry name" value="GT1_Gtf-like"/>
    <property type="match status" value="1"/>
</dbReference>
<keyword evidence="5" id="KW-1185">Reference proteome</keyword>
<name>A0AAD9TWZ8_9ROSI</name>
<dbReference type="SUPFAM" id="SSF53756">
    <property type="entry name" value="UDP-Glycosyltransferase/glycogen phosphorylase"/>
    <property type="match status" value="1"/>
</dbReference>
<gene>
    <name evidence="4" type="ORF">Ddye_025061</name>
</gene>
<dbReference type="InterPro" id="IPR002213">
    <property type="entry name" value="UDP_glucos_trans"/>
</dbReference>
<evidence type="ECO:0000313" key="4">
    <source>
        <dbReference type="EMBL" id="KAK2643298.1"/>
    </source>
</evidence>
<evidence type="ECO:0000256" key="3">
    <source>
        <dbReference type="ARBA" id="ARBA00022679"/>
    </source>
</evidence>
<proteinExistence type="inferred from homology"/>
<sequence>MINNVCHIVAMPYPAKGHSNPMMNLCKLLASKRQDMLITFVTEETYTSSGTGNFPPNIRFSYIPNGILPSEESHTKDIFSFGQAVMSKLGAPFEQILDGLQTPVTAILTDIALSWAVDAGNRRNIPVAGFWIATATEFCMKCHLNLFKEKQFPTDLEEHANDVVDFIPGITPIKVSDLPRFFLKNGQSVALDDWTLEFPISKVQYVVCSSVYELESHVFDFLRSKFDFRMYPFGPLIPYFELNNNKPTSTPDYIEWLNSQPRSSVLYVAMGSIVSLSSDQTNEMAAGLRSSGVRYMWVGRGNTSRLKELCGELGLVVPWCDQMRVLSHSSVGGFLTHCGLSSIIESGFSGVPMLTFPIAGDQFPNGKLVVEDWKVGWRLKKDLLGGNKLITREAIAETVHKFMDINDNERGELIERSKEFQQILKGAAVKGGSSDANLDAFIKDITQGHGH</sequence>
<accession>A0AAD9TWZ8</accession>
<dbReference type="EMBL" id="JANJYI010000007">
    <property type="protein sequence ID" value="KAK2643298.1"/>
    <property type="molecule type" value="Genomic_DNA"/>
</dbReference>
<dbReference type="GO" id="GO:0080044">
    <property type="term" value="F:quercetin 7-O-glucosyltransferase activity"/>
    <property type="evidence" value="ECO:0007669"/>
    <property type="project" value="TreeGrafter"/>
</dbReference>
<dbReference type="PANTHER" id="PTHR11926">
    <property type="entry name" value="GLUCOSYL/GLUCURONOSYL TRANSFERASES"/>
    <property type="match status" value="1"/>
</dbReference>
<organism evidence="4 5">
    <name type="scientific">Dipteronia dyeriana</name>
    <dbReference type="NCBI Taxonomy" id="168575"/>
    <lineage>
        <taxon>Eukaryota</taxon>
        <taxon>Viridiplantae</taxon>
        <taxon>Streptophyta</taxon>
        <taxon>Embryophyta</taxon>
        <taxon>Tracheophyta</taxon>
        <taxon>Spermatophyta</taxon>
        <taxon>Magnoliopsida</taxon>
        <taxon>eudicotyledons</taxon>
        <taxon>Gunneridae</taxon>
        <taxon>Pentapetalae</taxon>
        <taxon>rosids</taxon>
        <taxon>malvids</taxon>
        <taxon>Sapindales</taxon>
        <taxon>Sapindaceae</taxon>
        <taxon>Hippocastanoideae</taxon>
        <taxon>Acereae</taxon>
        <taxon>Dipteronia</taxon>
    </lineage>
</organism>
<dbReference type="Pfam" id="PF00201">
    <property type="entry name" value="UDPGT"/>
    <property type="match status" value="1"/>
</dbReference>
<reference evidence="4" key="1">
    <citation type="journal article" date="2023" name="Plant J.">
        <title>Genome sequences and population genomics provide insights into the demographic history, inbreeding, and mutation load of two 'living fossil' tree species of Dipteronia.</title>
        <authorList>
            <person name="Feng Y."/>
            <person name="Comes H.P."/>
            <person name="Chen J."/>
            <person name="Zhu S."/>
            <person name="Lu R."/>
            <person name="Zhang X."/>
            <person name="Li P."/>
            <person name="Qiu J."/>
            <person name="Olsen K.M."/>
            <person name="Qiu Y."/>
        </authorList>
    </citation>
    <scope>NUCLEOTIDE SEQUENCE</scope>
    <source>
        <strain evidence="4">KIB01</strain>
    </source>
</reference>